<evidence type="ECO:0000313" key="2">
    <source>
        <dbReference type="Proteomes" id="UP000298653"/>
    </source>
</evidence>
<dbReference type="Proteomes" id="UP000298653">
    <property type="component" value="Chromosome"/>
</dbReference>
<reference evidence="1 2" key="1">
    <citation type="submission" date="2019-05" db="EMBL/GenBank/DDBJ databases">
        <title>Complete genome sequencing of Anaerostipes rhamnosivorans.</title>
        <authorList>
            <person name="Bui T.P.N."/>
            <person name="de Vos W.M."/>
        </authorList>
    </citation>
    <scope>NUCLEOTIDE SEQUENCE [LARGE SCALE GENOMIC DNA]</scope>
    <source>
        <strain evidence="1 2">1y2</strain>
    </source>
</reference>
<dbReference type="RefSeq" id="WP_175403681.1">
    <property type="nucleotide sequence ID" value="NZ_CP040058.1"/>
</dbReference>
<sequence>MKGRSRFTAFALVLFPRGAGEMRRTHLLCPVMGWKGGGYEFCFGQ</sequence>
<keyword evidence="2" id="KW-1185">Reference proteome</keyword>
<proteinExistence type="predicted"/>
<gene>
    <name evidence="1" type="ORF">AR1Y2_3318</name>
</gene>
<name>A0A4P8IFS6_9FIRM</name>
<dbReference type="KEGG" id="arf:AR1Y2_3318"/>
<dbReference type="AlphaFoldDB" id="A0A4P8IFS6"/>
<accession>A0A4P8IFS6</accession>
<organism evidence="1 2">
    <name type="scientific">Anaerostipes rhamnosivorans</name>
    <dbReference type="NCBI Taxonomy" id="1229621"/>
    <lineage>
        <taxon>Bacteria</taxon>
        <taxon>Bacillati</taxon>
        <taxon>Bacillota</taxon>
        <taxon>Clostridia</taxon>
        <taxon>Lachnospirales</taxon>
        <taxon>Lachnospiraceae</taxon>
        <taxon>Anaerostipes</taxon>
    </lineage>
</organism>
<dbReference type="EMBL" id="CP040058">
    <property type="protein sequence ID" value="QCP36772.1"/>
    <property type="molecule type" value="Genomic_DNA"/>
</dbReference>
<protein>
    <submittedName>
        <fullName evidence="1">Uncharacterized protein</fullName>
    </submittedName>
</protein>
<evidence type="ECO:0000313" key="1">
    <source>
        <dbReference type="EMBL" id="QCP36772.1"/>
    </source>
</evidence>